<proteinExistence type="predicted"/>
<feature type="non-terminal residue" evidence="2">
    <location>
        <position position="99"/>
    </location>
</feature>
<name>A0A3B0VEB5_9ZZZZ</name>
<evidence type="ECO:0000256" key="1">
    <source>
        <dbReference type="SAM" id="MobiDB-lite"/>
    </source>
</evidence>
<dbReference type="AlphaFoldDB" id="A0A3B0VEB5"/>
<dbReference type="EMBL" id="UOEX01000408">
    <property type="protein sequence ID" value="VAW41958.1"/>
    <property type="molecule type" value="Genomic_DNA"/>
</dbReference>
<accession>A0A3B0VEB5</accession>
<protein>
    <submittedName>
        <fullName evidence="2">Uncharacterized protein</fullName>
    </submittedName>
</protein>
<feature type="region of interest" description="Disordered" evidence="1">
    <location>
        <begin position="54"/>
        <end position="99"/>
    </location>
</feature>
<reference evidence="2" key="1">
    <citation type="submission" date="2018-06" db="EMBL/GenBank/DDBJ databases">
        <authorList>
            <person name="Zhirakovskaya E."/>
        </authorList>
    </citation>
    <scope>NUCLEOTIDE SEQUENCE</scope>
</reference>
<organism evidence="2">
    <name type="scientific">hydrothermal vent metagenome</name>
    <dbReference type="NCBI Taxonomy" id="652676"/>
    <lineage>
        <taxon>unclassified sequences</taxon>
        <taxon>metagenomes</taxon>
        <taxon>ecological metagenomes</taxon>
    </lineage>
</organism>
<sequence>MTQETQKTIPEVTLEICSGFFRIPTKDIVYNIKVISTDTPSTTKVIEKIIEVEKAPAPPQPEPAVTAQPPPAAPPAPAAPAETPPVSAPYKDDYYQQVL</sequence>
<gene>
    <name evidence="2" type="ORF">MNBD_DELTA03-59</name>
</gene>
<feature type="compositionally biased region" description="Basic and acidic residues" evidence="1">
    <location>
        <begin position="90"/>
        <end position="99"/>
    </location>
</feature>
<feature type="compositionally biased region" description="Pro residues" evidence="1">
    <location>
        <begin position="56"/>
        <end position="87"/>
    </location>
</feature>
<evidence type="ECO:0000313" key="2">
    <source>
        <dbReference type="EMBL" id="VAW41958.1"/>
    </source>
</evidence>